<sequence>MRKQSLALKGLMAVFGFVAITACSHAADQGHAAQGASGQQVQSPDGAGQNAVIEAPGVLRSWYQPPPEDQHPYVPPPKKRYIPLGGDSTGPVIVLPGGNGPQSD</sequence>
<proteinExistence type="predicted"/>
<dbReference type="EMBL" id="FOSK01000008">
    <property type="protein sequence ID" value="SFK69910.1"/>
    <property type="molecule type" value="Genomic_DNA"/>
</dbReference>
<reference evidence="3 4" key="1">
    <citation type="submission" date="2016-10" db="EMBL/GenBank/DDBJ databases">
        <authorList>
            <person name="Varghese N."/>
            <person name="Submissions S."/>
        </authorList>
    </citation>
    <scope>NUCLEOTIDE SEQUENCE [LARGE SCALE GENOMIC DNA]</scope>
    <source>
        <strain evidence="3 4">DSM 16392</strain>
    </source>
</reference>
<evidence type="ECO:0000256" key="2">
    <source>
        <dbReference type="SAM" id="SignalP"/>
    </source>
</evidence>
<feature type="signal peptide" evidence="2">
    <location>
        <begin position="1"/>
        <end position="26"/>
    </location>
</feature>
<comment type="caution">
    <text evidence="3">The sequence shown here is derived from an EMBL/GenBank/DDBJ whole genome shotgun (WGS) entry which is preliminary data.</text>
</comment>
<accession>A0A1I4BNE8</accession>
<dbReference type="Proteomes" id="UP000199598">
    <property type="component" value="Unassembled WGS sequence"/>
</dbReference>
<evidence type="ECO:0008006" key="5">
    <source>
        <dbReference type="Google" id="ProtNLM"/>
    </source>
</evidence>
<protein>
    <recommendedName>
        <fullName evidence="5">Lipoprotein</fullName>
    </recommendedName>
</protein>
<feature type="region of interest" description="Disordered" evidence="1">
    <location>
        <begin position="28"/>
        <end position="104"/>
    </location>
</feature>
<keyword evidence="4" id="KW-1185">Reference proteome</keyword>
<dbReference type="RefSeq" id="WP_208860418.1">
    <property type="nucleotide sequence ID" value="NZ_FOSK01000008.1"/>
</dbReference>
<gene>
    <name evidence="3" type="ORF">SAMN04488518_10839</name>
</gene>
<organism evidence="3 4">
    <name type="scientific">Pseudovibrio ascidiaceicola</name>
    <dbReference type="NCBI Taxonomy" id="285279"/>
    <lineage>
        <taxon>Bacteria</taxon>
        <taxon>Pseudomonadati</taxon>
        <taxon>Pseudomonadota</taxon>
        <taxon>Alphaproteobacteria</taxon>
        <taxon>Hyphomicrobiales</taxon>
        <taxon>Stappiaceae</taxon>
        <taxon>Pseudovibrio</taxon>
    </lineage>
</organism>
<keyword evidence="2" id="KW-0732">Signal</keyword>
<evidence type="ECO:0000313" key="4">
    <source>
        <dbReference type="Proteomes" id="UP000199598"/>
    </source>
</evidence>
<dbReference type="PROSITE" id="PS51257">
    <property type="entry name" value="PROKAR_LIPOPROTEIN"/>
    <property type="match status" value="1"/>
</dbReference>
<feature type="compositionally biased region" description="Low complexity" evidence="1">
    <location>
        <begin position="28"/>
        <end position="43"/>
    </location>
</feature>
<name>A0A1I4BNE8_9HYPH</name>
<evidence type="ECO:0000313" key="3">
    <source>
        <dbReference type="EMBL" id="SFK69910.1"/>
    </source>
</evidence>
<feature type="chain" id="PRO_5045630780" description="Lipoprotein" evidence="2">
    <location>
        <begin position="27"/>
        <end position="104"/>
    </location>
</feature>
<evidence type="ECO:0000256" key="1">
    <source>
        <dbReference type="SAM" id="MobiDB-lite"/>
    </source>
</evidence>